<feature type="domain" description="Anaphase-promoting complex subunit 1 beta-sandwich" evidence="8">
    <location>
        <begin position="1674"/>
        <end position="1752"/>
    </location>
</feature>
<dbReference type="GO" id="GO:0070979">
    <property type="term" value="P:protein K11-linked ubiquitination"/>
    <property type="evidence" value="ECO:0007669"/>
    <property type="project" value="TreeGrafter"/>
</dbReference>
<feature type="domain" description="Anaphase-promoting complex subunit 1 N-terminal" evidence="7">
    <location>
        <begin position="31"/>
        <end position="749"/>
    </location>
</feature>
<keyword evidence="3" id="KW-0677">Repeat</keyword>
<dbReference type="Pfam" id="PF21282">
    <property type="entry name" value="APC1_3rd"/>
    <property type="match status" value="1"/>
</dbReference>
<feature type="compositionally biased region" description="Polar residues" evidence="6">
    <location>
        <begin position="333"/>
        <end position="342"/>
    </location>
</feature>
<evidence type="ECO:0000256" key="3">
    <source>
        <dbReference type="ARBA" id="ARBA00022737"/>
    </source>
</evidence>
<keyword evidence="4" id="KW-0498">Mitosis</keyword>
<dbReference type="GO" id="GO:0007091">
    <property type="term" value="P:metaphase/anaphase transition of mitotic cell cycle"/>
    <property type="evidence" value="ECO:0007669"/>
    <property type="project" value="TreeGrafter"/>
</dbReference>
<evidence type="ECO:0000313" key="9">
    <source>
        <dbReference type="EMBL" id="KAF2862945.1"/>
    </source>
</evidence>
<evidence type="ECO:0000313" key="10">
    <source>
        <dbReference type="Proteomes" id="UP000799421"/>
    </source>
</evidence>
<name>A0A6A7C7I4_9PEZI</name>
<dbReference type="Pfam" id="PF12859">
    <property type="entry name" value="ANAPC1"/>
    <property type="match status" value="1"/>
</dbReference>
<evidence type="ECO:0000256" key="6">
    <source>
        <dbReference type="SAM" id="MobiDB-lite"/>
    </source>
</evidence>
<dbReference type="OrthoDB" id="26401at2759"/>
<dbReference type="InterPro" id="IPR024990">
    <property type="entry name" value="Apc1"/>
</dbReference>
<accession>A0A6A7C7I4</accession>
<evidence type="ECO:0000256" key="1">
    <source>
        <dbReference type="ARBA" id="ARBA00010547"/>
    </source>
</evidence>
<feature type="region of interest" description="Disordered" evidence="6">
    <location>
        <begin position="333"/>
        <end position="408"/>
    </location>
</feature>
<evidence type="ECO:0000256" key="4">
    <source>
        <dbReference type="ARBA" id="ARBA00022776"/>
    </source>
</evidence>
<evidence type="ECO:0000259" key="8">
    <source>
        <dbReference type="Pfam" id="PF21282"/>
    </source>
</evidence>
<protein>
    <submittedName>
        <fullName evidence="9">Uncharacterized protein</fullName>
    </submittedName>
</protein>
<keyword evidence="2" id="KW-0132">Cell division</keyword>
<evidence type="ECO:0000256" key="2">
    <source>
        <dbReference type="ARBA" id="ARBA00022618"/>
    </source>
</evidence>
<sequence length="1884" mass="208305">MARVESWGVHFPVALHDLIRESLLPEDADTSHYSWQTYVFNDGQEDVEEELLVTKNCVAWSRGAFLRNIYQFHLEGEDVAQAIITWFSTEPSAQYNRSNVSAGTAKPDKVSRALVVLLRTKLHIYFLPGTHHIVDLPFEVARIFPAFRGCILQRKQLWTQTTQASAPSSYPSFLQSPSVTKSLRASHPTRPSGVASGLDSLFAEAFEKVGLEAEADYAPLYSFANPLSDFGVLSFCRRHQKPRQLGQRRTGTQVDFETLDVGEELVYASAADELAESQFGASLMLLVTVNNDNQTVSLWHAWYVGEQSLHDLMEQHGDLRAAKTKCRSSFLNTSLNSGTATPTMPKRDPGRVSLPAPATLRVRKEPHGIRSASKKTRQDEEASMASQMDPDYQLPVSQRPRRESRRISSLNSDFRTSLNANASFVGVGRRNASFGERQSLGPRISRASTPGSVFSRSIGPYDDFPDMDIDGDAIENVIRHMRLTHETDSVDNVFGSAVSRFRRELMVRKLQSRPISFDPASRAGAKDFEVATLAENHPLMDSDDQKLNVYIHEKISGLVQCIQLTVTLRALWPEFTKSPHVAIPMVNGETCLGHCPSMVKLRDGSMRGILFAGQGLTLSTKDSIPCPLPASPPYRAYSPYQSPLLGVDQNFDQDTVLPAPEGPVVLKCPGIAGCYDEVDATSTHHRRRVKFQPLDNYVSKLMRVTQAVLPSGDSDRAYHLWCKAAAWLAQKPDIMAATSSSIEFVAWIATMMSFAVPLLDSKTKAAVSKLAGSRREGKTQSKKQVGNCNLSPAIWSWMPPPQSWGQHSAVSMTPTTRSQQDLFKDQLLVIAAGVAEQLSPSNSNREHAASCAVRLMLGLHIFREEQKLCTLSTIDPKQATVASVIAQLGTLLGLREWGLSRGMYYGFEAVSEGQMAYLKPSSSQNAQLPIMRQPVSVFQWFEFVLKQQTTERYPLLAVIAGMDHATVSTTFTAVTNQLTPRLCALSRVIAETAGLSVGPASTVELMAQAGIDSCVLETLPEAIGAPLKEAAVRCERDPPTTWSPDLLQLVGRNDLVRDIARNTGLHAPTAVPPRDIQAICHSLEHNPPMVKTRAWSRHAVSQLIFNEDRRLVEAVNLVHYGSTQIGQCPKKPEWDDAEHLHRQRRAIQWIALRMMALPAGHGMIHYDSIRPLLTERYMTQGFTASVLMQPMGTSLTIDRAGISEDKFSWAYFHAGAAAGLRISRKAKGIDTSWIAFNKPSELTNRHAGLLLALGLGGHLRSLAKWISFKYLTPIHTMTSIGLLLGLSASHLGTMDSLVTRMLSVHIHRMLPVGAAELNVSPMTQTAGLVGIGLLYHNTQHRRMTEVMLSEIEYMELEDPDSGPDQLRDESYRLAAGFALGLINLSQGRELKGLHGIHLPERLLGMAIGPRPVNAVHVFDRATAGAIIAVALVWMKSGDTAVAKKVDIPDSETQFEHVRPDMLMLRAMARHIIMWDDIDAQGSNWIEAQLPSIYKGRLEQIQKSLGKHPLSTSDVPFYNIITGLAWALGLKYAGTGCIEARDQILAVVDAFYHVSGDAIFYNAKITRSTVRRCIDMLLLSAATVMAGTGDLQTFRYLRRLHGRTNAETSYGSHLAAHMAIGALFLAGGTQTFGTSNLAIAALMLAFYPNFPNEVLDNSVHLQAFRHFWVLAAETRCLVIQDVDTHRPIQMPVHVRMRDGRLPRTLTAPCLLPELDQIESVETADPAYWKVTLDFAGNPAHLVAFKSNQTVFVRKCPAGEAHDTTYGATLAMALNDAQASQSNTEGWQSMLKLPAFQEIDKSDVEVVLPPDPHNAVHASERGTVVDDRMALQRAVMSDERDELWNLRVLFAWAERAREEDGGKLRWLGLDVIEALRARMEGRQRGG</sequence>
<comment type="similarity">
    <text evidence="1">Belongs to the APC1 family.</text>
</comment>
<dbReference type="GO" id="GO:0051301">
    <property type="term" value="P:cell division"/>
    <property type="evidence" value="ECO:0007669"/>
    <property type="project" value="UniProtKB-KW"/>
</dbReference>
<dbReference type="PANTHER" id="PTHR12827">
    <property type="entry name" value="MEIOTIC CHECKPOINT REGULATOR TSG24 FAMILY MEMBER"/>
    <property type="match status" value="1"/>
</dbReference>
<dbReference type="Gene3D" id="1.25.10.10">
    <property type="entry name" value="Leucine-rich Repeat Variant"/>
    <property type="match status" value="2"/>
</dbReference>
<keyword evidence="5" id="KW-0131">Cell cycle</keyword>
<reference evidence="9" key="1">
    <citation type="journal article" date="2020" name="Stud. Mycol.">
        <title>101 Dothideomycetes genomes: a test case for predicting lifestyles and emergence of pathogens.</title>
        <authorList>
            <person name="Haridas S."/>
            <person name="Albert R."/>
            <person name="Binder M."/>
            <person name="Bloem J."/>
            <person name="Labutti K."/>
            <person name="Salamov A."/>
            <person name="Andreopoulos B."/>
            <person name="Baker S."/>
            <person name="Barry K."/>
            <person name="Bills G."/>
            <person name="Bluhm B."/>
            <person name="Cannon C."/>
            <person name="Castanera R."/>
            <person name="Culley D."/>
            <person name="Daum C."/>
            <person name="Ezra D."/>
            <person name="Gonzalez J."/>
            <person name="Henrissat B."/>
            <person name="Kuo A."/>
            <person name="Liang C."/>
            <person name="Lipzen A."/>
            <person name="Lutzoni F."/>
            <person name="Magnuson J."/>
            <person name="Mondo S."/>
            <person name="Nolan M."/>
            <person name="Ohm R."/>
            <person name="Pangilinan J."/>
            <person name="Park H.-J."/>
            <person name="Ramirez L."/>
            <person name="Alfaro M."/>
            <person name="Sun H."/>
            <person name="Tritt A."/>
            <person name="Yoshinaga Y."/>
            <person name="Zwiers L.-H."/>
            <person name="Turgeon B."/>
            <person name="Goodwin S."/>
            <person name="Spatafora J."/>
            <person name="Crous P."/>
            <person name="Grigoriev I."/>
        </authorList>
    </citation>
    <scope>NUCLEOTIDE SEQUENCE</scope>
    <source>
        <strain evidence="9">CBS 480.64</strain>
    </source>
</reference>
<dbReference type="GO" id="GO:0060090">
    <property type="term" value="F:molecular adaptor activity"/>
    <property type="evidence" value="ECO:0007669"/>
    <property type="project" value="TreeGrafter"/>
</dbReference>
<organism evidence="9 10">
    <name type="scientific">Piedraia hortae CBS 480.64</name>
    <dbReference type="NCBI Taxonomy" id="1314780"/>
    <lineage>
        <taxon>Eukaryota</taxon>
        <taxon>Fungi</taxon>
        <taxon>Dikarya</taxon>
        <taxon>Ascomycota</taxon>
        <taxon>Pezizomycotina</taxon>
        <taxon>Dothideomycetes</taxon>
        <taxon>Dothideomycetidae</taxon>
        <taxon>Capnodiales</taxon>
        <taxon>Piedraiaceae</taxon>
        <taxon>Piedraia</taxon>
    </lineage>
</organism>
<dbReference type="Proteomes" id="UP000799421">
    <property type="component" value="Unassembled WGS sequence"/>
</dbReference>
<keyword evidence="10" id="KW-1185">Reference proteome</keyword>
<evidence type="ECO:0000259" key="7">
    <source>
        <dbReference type="Pfam" id="PF12859"/>
    </source>
</evidence>
<dbReference type="GO" id="GO:0005680">
    <property type="term" value="C:anaphase-promoting complex"/>
    <property type="evidence" value="ECO:0007669"/>
    <property type="project" value="InterPro"/>
</dbReference>
<dbReference type="InterPro" id="IPR049255">
    <property type="entry name" value="Apc1_N"/>
</dbReference>
<dbReference type="PANTHER" id="PTHR12827:SF3">
    <property type="entry name" value="ANAPHASE-PROMOTING COMPLEX SUBUNIT 1"/>
    <property type="match status" value="1"/>
</dbReference>
<proteinExistence type="inferred from homology"/>
<dbReference type="EMBL" id="MU005963">
    <property type="protein sequence ID" value="KAF2862945.1"/>
    <property type="molecule type" value="Genomic_DNA"/>
</dbReference>
<dbReference type="GO" id="GO:0031145">
    <property type="term" value="P:anaphase-promoting complex-dependent catabolic process"/>
    <property type="evidence" value="ECO:0007669"/>
    <property type="project" value="TreeGrafter"/>
</dbReference>
<evidence type="ECO:0000256" key="5">
    <source>
        <dbReference type="ARBA" id="ARBA00023306"/>
    </source>
</evidence>
<dbReference type="InterPro" id="IPR011989">
    <property type="entry name" value="ARM-like"/>
</dbReference>
<dbReference type="InterPro" id="IPR048971">
    <property type="entry name" value="Apc1_3rd"/>
</dbReference>
<gene>
    <name evidence="9" type="ORF">K470DRAFT_242258</name>
</gene>